<dbReference type="GO" id="GO:0005576">
    <property type="term" value="C:extracellular region"/>
    <property type="evidence" value="ECO:0007669"/>
    <property type="project" value="UniProtKB-SubCell"/>
</dbReference>
<keyword evidence="3" id="KW-0399">Innate immunity</keyword>
<dbReference type="AlphaFoldDB" id="B0WR96"/>
<dbReference type="InterPro" id="IPR051333">
    <property type="entry name" value="CLIP_Serine_Protease"/>
</dbReference>
<dbReference type="EnsemblMetazoa" id="CPIJ009113-RA">
    <property type="protein sequence ID" value="CPIJ009113-PA"/>
    <property type="gene ID" value="CPIJ009113"/>
</dbReference>
<sequence>MATRRVIPSSSRWLLVLLIAIVEGQRIAERKCNMYREEVVARKGLVALMLTSKPIYYNIYNCSKSVDLIVGGEAARKDEFPHQALLGWPSTERGRKYNFFCGGSLISERFVLTAGHCGFLMGVGKPSVVRLGENDLDDGGEDHADFDIAKFIKHPNYRYKFGYYDIALVRLVDTVLFSKQIRPACLWTGRVMNFTSGVATGFGLTGDAGDSSSTLQKVTLNFVDNRVCDRIFAGTRKLATGLNDAQLCMAAPRGERKDTCQGDSGGPVQVVTDNAGCTYHVVAITSTGGACGVENSAAVYTRVSSYVGWIEKVVWS</sequence>
<dbReference type="FunCoup" id="B0WR96">
    <property type="interactions" value="10"/>
</dbReference>
<keyword evidence="14" id="KW-1185">Reference proteome</keyword>
<dbReference type="VEuPathDB" id="VectorBase:CPIJ009113"/>
<comment type="subcellular location">
    <subcellularLocation>
        <location evidence="1">Secreted</location>
    </subcellularLocation>
</comment>
<dbReference type="InterPro" id="IPR001254">
    <property type="entry name" value="Trypsin_dom"/>
</dbReference>
<keyword evidence="9" id="KW-0378">Hydrolase</keyword>
<keyword evidence="5" id="KW-0391">Immunity</keyword>
<dbReference type="EMBL" id="DS232053">
    <property type="protein sequence ID" value="EDS33280.1"/>
    <property type="molecule type" value="Genomic_DNA"/>
</dbReference>
<dbReference type="Gene3D" id="2.40.10.10">
    <property type="entry name" value="Trypsin-like serine proteases"/>
    <property type="match status" value="1"/>
</dbReference>
<dbReference type="Pfam" id="PF00089">
    <property type="entry name" value="Trypsin"/>
    <property type="match status" value="1"/>
</dbReference>
<dbReference type="KEGG" id="cqu:CpipJ_CPIJ009113"/>
<evidence type="ECO:0000313" key="13">
    <source>
        <dbReference type="EnsemblMetazoa" id="CPIJ009113-PA"/>
    </source>
</evidence>
<proteinExistence type="inferred from homology"/>
<dbReference type="eggNOG" id="KOG3627">
    <property type="taxonomic scope" value="Eukaryota"/>
</dbReference>
<feature type="domain" description="Peptidase S1" evidence="11">
    <location>
        <begin position="69"/>
        <end position="315"/>
    </location>
</feature>
<evidence type="ECO:0000259" key="11">
    <source>
        <dbReference type="PROSITE" id="PS50240"/>
    </source>
</evidence>
<dbReference type="PROSITE" id="PS00134">
    <property type="entry name" value="TRYPSIN_HIS"/>
    <property type="match status" value="1"/>
</dbReference>
<evidence type="ECO:0000256" key="6">
    <source>
        <dbReference type="ARBA" id="ARBA00023157"/>
    </source>
</evidence>
<dbReference type="PANTHER" id="PTHR24260">
    <property type="match status" value="1"/>
</dbReference>
<gene>
    <name evidence="13" type="primary">6042077</name>
    <name evidence="12" type="ORF">CpipJ_CPIJ009113</name>
</gene>
<dbReference type="PROSITE" id="PS00135">
    <property type="entry name" value="TRYPSIN_SER"/>
    <property type="match status" value="1"/>
</dbReference>
<dbReference type="Proteomes" id="UP000002320">
    <property type="component" value="Unassembled WGS sequence"/>
</dbReference>
<reference evidence="13" key="2">
    <citation type="submission" date="2020-05" db="UniProtKB">
        <authorList>
            <consortium name="EnsemblMetazoa"/>
        </authorList>
    </citation>
    <scope>IDENTIFICATION</scope>
    <source>
        <strain evidence="13">JHB</strain>
    </source>
</reference>
<dbReference type="STRING" id="7176.B0WR96"/>
<evidence type="ECO:0000256" key="5">
    <source>
        <dbReference type="ARBA" id="ARBA00022859"/>
    </source>
</evidence>
<dbReference type="SUPFAM" id="SSF50494">
    <property type="entry name" value="Trypsin-like serine proteases"/>
    <property type="match status" value="1"/>
</dbReference>
<dbReference type="FunFam" id="2.40.10.10:FF:000028">
    <property type="entry name" value="Serine protease easter"/>
    <property type="match status" value="1"/>
</dbReference>
<dbReference type="InterPro" id="IPR043504">
    <property type="entry name" value="Peptidase_S1_PA_chymotrypsin"/>
</dbReference>
<feature type="chain" id="PRO_5011408420" evidence="10">
    <location>
        <begin position="25"/>
        <end position="316"/>
    </location>
</feature>
<accession>B0WR96</accession>
<dbReference type="InterPro" id="IPR033116">
    <property type="entry name" value="TRYPSIN_SER"/>
</dbReference>
<dbReference type="CDD" id="cd00190">
    <property type="entry name" value="Tryp_SPc"/>
    <property type="match status" value="1"/>
</dbReference>
<keyword evidence="7" id="KW-0325">Glycoprotein</keyword>
<dbReference type="OMA" id="LASHQIC"/>
<dbReference type="SMART" id="SM00020">
    <property type="entry name" value="Tryp_SPc"/>
    <property type="match status" value="1"/>
</dbReference>
<keyword evidence="6" id="KW-1015">Disulfide bond</keyword>
<dbReference type="InterPro" id="IPR018114">
    <property type="entry name" value="TRYPSIN_HIS"/>
</dbReference>
<evidence type="ECO:0000256" key="10">
    <source>
        <dbReference type="SAM" id="SignalP"/>
    </source>
</evidence>
<reference evidence="12" key="1">
    <citation type="submission" date="2007-03" db="EMBL/GenBank/DDBJ databases">
        <title>Annotation of Culex pipiens quinquefasciatus.</title>
        <authorList>
            <consortium name="The Broad Institute Genome Sequencing Platform"/>
            <person name="Atkinson P.W."/>
            <person name="Hemingway J."/>
            <person name="Christensen B.M."/>
            <person name="Higgs S."/>
            <person name="Kodira C."/>
            <person name="Hannick L."/>
            <person name="Megy K."/>
            <person name="O'Leary S."/>
            <person name="Pearson M."/>
            <person name="Haas B.J."/>
            <person name="Mauceli E."/>
            <person name="Wortman J.R."/>
            <person name="Lee N.H."/>
            <person name="Guigo R."/>
            <person name="Stanke M."/>
            <person name="Alvarado L."/>
            <person name="Amedeo P."/>
            <person name="Antoine C.H."/>
            <person name="Arensburger P."/>
            <person name="Bidwell S.L."/>
            <person name="Crawford M."/>
            <person name="Camaro F."/>
            <person name="Devon K."/>
            <person name="Engels R."/>
            <person name="Hammond M."/>
            <person name="Howarth C."/>
            <person name="Koehrsen M."/>
            <person name="Lawson D."/>
            <person name="Montgomery P."/>
            <person name="Nene V."/>
            <person name="Nusbaum C."/>
            <person name="Puiu D."/>
            <person name="Romero-Severson J."/>
            <person name="Severson D.W."/>
            <person name="Shumway M."/>
            <person name="Sisk P."/>
            <person name="Stolte C."/>
            <person name="Zeng Q."/>
            <person name="Eisenstadt E."/>
            <person name="Fraser-Liggett C."/>
            <person name="Strausberg R."/>
            <person name="Galagan J."/>
            <person name="Birren B."/>
            <person name="Collins F.H."/>
        </authorList>
    </citation>
    <scope>NUCLEOTIDE SEQUENCE [LARGE SCALE GENOMIC DNA]</scope>
    <source>
        <strain evidence="12">JHB</strain>
    </source>
</reference>
<evidence type="ECO:0000256" key="9">
    <source>
        <dbReference type="RuleBase" id="RU363034"/>
    </source>
</evidence>
<dbReference type="OrthoDB" id="6339452at2759"/>
<dbReference type="GO" id="GO:0045087">
    <property type="term" value="P:innate immune response"/>
    <property type="evidence" value="ECO:0007669"/>
    <property type="project" value="UniProtKB-KW"/>
</dbReference>
<dbReference type="PROSITE" id="PS50240">
    <property type="entry name" value="TRYPSIN_DOM"/>
    <property type="match status" value="1"/>
</dbReference>
<keyword evidence="9" id="KW-0645">Protease</keyword>
<evidence type="ECO:0000256" key="8">
    <source>
        <dbReference type="ARBA" id="ARBA00024195"/>
    </source>
</evidence>
<evidence type="ECO:0000256" key="3">
    <source>
        <dbReference type="ARBA" id="ARBA00022588"/>
    </source>
</evidence>
<organism>
    <name type="scientific">Culex quinquefasciatus</name>
    <name type="common">Southern house mosquito</name>
    <name type="synonym">Culex pungens</name>
    <dbReference type="NCBI Taxonomy" id="7176"/>
    <lineage>
        <taxon>Eukaryota</taxon>
        <taxon>Metazoa</taxon>
        <taxon>Ecdysozoa</taxon>
        <taxon>Arthropoda</taxon>
        <taxon>Hexapoda</taxon>
        <taxon>Insecta</taxon>
        <taxon>Pterygota</taxon>
        <taxon>Neoptera</taxon>
        <taxon>Endopterygota</taxon>
        <taxon>Diptera</taxon>
        <taxon>Nematocera</taxon>
        <taxon>Culicoidea</taxon>
        <taxon>Culicidae</taxon>
        <taxon>Culicinae</taxon>
        <taxon>Culicini</taxon>
        <taxon>Culex</taxon>
        <taxon>Culex</taxon>
    </lineage>
</organism>
<keyword evidence="4 10" id="KW-0732">Signal</keyword>
<dbReference type="PANTHER" id="PTHR24260:SF147">
    <property type="entry name" value="EG:BACR7A4.3 PROTEIN-RELATED"/>
    <property type="match status" value="1"/>
</dbReference>
<dbReference type="GO" id="GO:0004252">
    <property type="term" value="F:serine-type endopeptidase activity"/>
    <property type="evidence" value="ECO:0007669"/>
    <property type="project" value="InterPro"/>
</dbReference>
<feature type="signal peptide" evidence="10">
    <location>
        <begin position="1"/>
        <end position="24"/>
    </location>
</feature>
<evidence type="ECO:0000256" key="7">
    <source>
        <dbReference type="ARBA" id="ARBA00023180"/>
    </source>
</evidence>
<dbReference type="InterPro" id="IPR001314">
    <property type="entry name" value="Peptidase_S1A"/>
</dbReference>
<keyword evidence="2" id="KW-0964">Secreted</keyword>
<dbReference type="HOGENOM" id="CLU_006842_0_3_1"/>
<dbReference type="InterPro" id="IPR009003">
    <property type="entry name" value="Peptidase_S1_PA"/>
</dbReference>
<dbReference type="GO" id="GO:0006508">
    <property type="term" value="P:proteolysis"/>
    <property type="evidence" value="ECO:0007669"/>
    <property type="project" value="UniProtKB-KW"/>
</dbReference>
<dbReference type="MEROPS" id="S01.200"/>
<name>B0WR96_CULQU</name>
<protein>
    <submittedName>
        <fullName evidence="12">Chymotrypsin BI</fullName>
    </submittedName>
</protein>
<evidence type="ECO:0000313" key="12">
    <source>
        <dbReference type="EMBL" id="EDS33280.1"/>
    </source>
</evidence>
<dbReference type="InParanoid" id="B0WR96"/>
<evidence type="ECO:0000256" key="1">
    <source>
        <dbReference type="ARBA" id="ARBA00004613"/>
    </source>
</evidence>
<evidence type="ECO:0000313" key="14">
    <source>
        <dbReference type="Proteomes" id="UP000002320"/>
    </source>
</evidence>
<dbReference type="PRINTS" id="PR00722">
    <property type="entry name" value="CHYMOTRYPSIN"/>
</dbReference>
<dbReference type="VEuPathDB" id="VectorBase:CQUJHB004165"/>
<evidence type="ECO:0000256" key="4">
    <source>
        <dbReference type="ARBA" id="ARBA00022729"/>
    </source>
</evidence>
<comment type="similarity">
    <text evidence="8">Belongs to the peptidase S1 family. CLIP subfamily.</text>
</comment>
<evidence type="ECO:0000256" key="2">
    <source>
        <dbReference type="ARBA" id="ARBA00022525"/>
    </source>
</evidence>
<keyword evidence="9" id="KW-0720">Serine protease</keyword>